<protein>
    <submittedName>
        <fullName evidence="3">Uncharacterized protein</fullName>
    </submittedName>
</protein>
<feature type="region of interest" description="Disordered" evidence="2">
    <location>
        <begin position="301"/>
        <end position="328"/>
    </location>
</feature>
<dbReference type="Pfam" id="PF13540">
    <property type="entry name" value="RCC1_2"/>
    <property type="match status" value="1"/>
</dbReference>
<dbReference type="OrthoDB" id="10256179at2759"/>
<evidence type="ECO:0000313" key="4">
    <source>
        <dbReference type="Proteomes" id="UP000570595"/>
    </source>
</evidence>
<dbReference type="InterPro" id="IPR000408">
    <property type="entry name" value="Reg_chr_condens"/>
</dbReference>
<feature type="compositionally biased region" description="Basic and acidic residues" evidence="2">
    <location>
        <begin position="433"/>
        <end position="450"/>
    </location>
</feature>
<dbReference type="Gene3D" id="2.130.10.30">
    <property type="entry name" value="Regulator of chromosome condensation 1/beta-lactamase-inhibitor protein II"/>
    <property type="match status" value="2"/>
</dbReference>
<evidence type="ECO:0000313" key="3">
    <source>
        <dbReference type="EMBL" id="KAF4655150.1"/>
    </source>
</evidence>
<dbReference type="InterPro" id="IPR009091">
    <property type="entry name" value="RCC1/BLIP-II"/>
</dbReference>
<feature type="region of interest" description="Disordered" evidence="2">
    <location>
        <begin position="500"/>
        <end position="583"/>
    </location>
</feature>
<evidence type="ECO:0000256" key="2">
    <source>
        <dbReference type="SAM" id="MobiDB-lite"/>
    </source>
</evidence>
<keyword evidence="1" id="KW-0677">Repeat</keyword>
<sequence>MTVSRSLAAFYFDDAALHSGKGLPRRIPVPGSVADASVAGDDVAIVTVDERLFEWHPAVSSTARREPGEERLEELHWTELLISDGDATYNDLDHQLFEAASSVPSTHTREVSNLDPIQQPTVTIGANGSWALSTQLEDRCSEYGTMMALNLGGILARSKPLHAWMSRRIRNVAFGRDHVLLLTNDGELFSCGSNAEGQLSPYSSDIGERNTISKVTLPGDGRAVVMIAACRDRSGCVCAPGERLFEWGAGVGPRAREVDVLGEEGVHMVQYELGDTYSLALVESEGSRMEVLTWTTSWRARPDDEHHRPEEADDGKGGDGDTRYPRPVALPESESVAHLSCGHSHSVFVTAAGKVYACSSPDALSAAYMEDGHMQLPTRILFFDGRNRRGVKAFCGDNSAVVLAYGEVDGVACGRRNALRGGKTKGYASLGGRTREQKPQQHEATPHRDPLSAGRLSTRPVTAGGRFSVACDEVDDLAAGRPTTARPRTSEARTVWSRRQRYCDAPSPDGTAEVQGGTAEAEERYHAHDLSRQPYSWGERLRDRGATPRPTSSEEAAVGRGPGVHIQYTTGRDSSQGWAARAGKANDRWNEVDSRLTRSVSPRIRLRHADRSTPRFSEGRVISAAESRQRSRMARDERIRQQTERLEAEACAKALLERQGQWLSACAVLCSLRRLLRLVVWYRKRWLYVLLVVRVQRYTRRWRVRFALRRISSTTKLRLATYLSRFLGRVRQRLHERSSRVVAAFLREAAQLRFVTQRVVWYLVCIRRIQWWYRRVMSRAALNFAVERRRVTARLTVKVQTETTSVGRMLYNYDALKDSLESEFVRDLLLRFRDRRLSRWRELRAACRLRGSMKVTDDALMFLGQGRPYEEARRRALSPGRWAAIASVWCSAAEEATLGGWRKVLRATVSRVLTDTPLLRKSIGKDPIEIVQPWVNKAITMHWDAIMPTLAEMDEVDESLSPQEFEERMTRVEKEIDNVAAPGASASVRVHACT</sequence>
<dbReference type="SUPFAM" id="SSF50985">
    <property type="entry name" value="RCC1/BLIP-II"/>
    <property type="match status" value="1"/>
</dbReference>
<feature type="compositionally biased region" description="Basic and acidic residues" evidence="2">
    <location>
        <begin position="521"/>
        <end position="531"/>
    </location>
</feature>
<feature type="compositionally biased region" description="Polar residues" evidence="2">
    <location>
        <begin position="567"/>
        <end position="577"/>
    </location>
</feature>
<dbReference type="GO" id="GO:0005737">
    <property type="term" value="C:cytoplasm"/>
    <property type="evidence" value="ECO:0007669"/>
    <property type="project" value="TreeGrafter"/>
</dbReference>
<organism evidence="3 4">
    <name type="scientific">Perkinsus olseni</name>
    <name type="common">Perkinsus atlanticus</name>
    <dbReference type="NCBI Taxonomy" id="32597"/>
    <lineage>
        <taxon>Eukaryota</taxon>
        <taxon>Sar</taxon>
        <taxon>Alveolata</taxon>
        <taxon>Perkinsozoa</taxon>
        <taxon>Perkinsea</taxon>
        <taxon>Perkinsida</taxon>
        <taxon>Perkinsidae</taxon>
        <taxon>Perkinsus</taxon>
    </lineage>
</organism>
<dbReference type="Proteomes" id="UP000570595">
    <property type="component" value="Unassembled WGS sequence"/>
</dbReference>
<comment type="caution">
    <text evidence="3">The sequence shown here is derived from an EMBL/GenBank/DDBJ whole genome shotgun (WGS) entry which is preliminary data.</text>
</comment>
<proteinExistence type="predicted"/>
<dbReference type="AlphaFoldDB" id="A0A7J6L7K1"/>
<dbReference type="PANTHER" id="PTHR45622">
    <property type="entry name" value="UBIQUITIN-PROTEIN LIGASE E3A-RELATED"/>
    <property type="match status" value="1"/>
</dbReference>
<evidence type="ECO:0000256" key="1">
    <source>
        <dbReference type="ARBA" id="ARBA00022737"/>
    </source>
</evidence>
<dbReference type="PROSITE" id="PS00626">
    <property type="entry name" value="RCC1_2"/>
    <property type="match status" value="1"/>
</dbReference>
<gene>
    <name evidence="3" type="ORF">FOZ61_007748</name>
</gene>
<reference evidence="3 4" key="1">
    <citation type="submission" date="2020-04" db="EMBL/GenBank/DDBJ databases">
        <title>Perkinsus olseni comparative genomics.</title>
        <authorList>
            <person name="Bogema D.R."/>
        </authorList>
    </citation>
    <scope>NUCLEOTIDE SEQUENCE [LARGE SCALE GENOMIC DNA]</scope>
    <source>
        <strain evidence="3">ATCC PRA-179</strain>
    </source>
</reference>
<accession>A0A7J6L7K1</accession>
<dbReference type="EMBL" id="JABAHT010000483">
    <property type="protein sequence ID" value="KAF4655150.1"/>
    <property type="molecule type" value="Genomic_DNA"/>
</dbReference>
<dbReference type="PANTHER" id="PTHR45622:SF70">
    <property type="entry name" value="SECRETION-REGULATING GUANINE NUCLEOTIDE EXCHANGE FACTOR"/>
    <property type="match status" value="1"/>
</dbReference>
<name>A0A7J6L7K1_PEROL</name>
<feature type="compositionally biased region" description="Basic and acidic residues" evidence="2">
    <location>
        <begin position="301"/>
        <end position="324"/>
    </location>
</feature>
<feature type="region of interest" description="Disordered" evidence="2">
    <location>
        <begin position="424"/>
        <end position="458"/>
    </location>
</feature>
<dbReference type="InterPro" id="IPR051709">
    <property type="entry name" value="Ub-ligase/GTPase-reg"/>
</dbReference>